<sequence length="859" mass="96696">MAELSLAASIVGLISLGIQISQGLNLYIDSASNAKPRVQAIATDVDLAIQVVTQLEITIGEPRNKALISDSAQQTAKRCVSQFSLVFEQIKQKLPTPGQSGIRSYQKLRWPFTESKVNLLRAELGNAKATLQLLMTVITFAAMKQRYANVASLEQREQLIRRLKREDAEAAAKVATLKRIQDEDRSLGPGSAYDRHSETIRAASSWESSVSDEISQSNSQLVGEDNWHTANDSGNGLGMDFTEALCSDYNVCLDHLRALEVSIRNALHDLRKLESLGTSDSFTEAKRGIVNDVNKHGHRMVLCLNKRIVKSIRSRRLKREHDGDEGQRISESSSKSPVSADDRNPEIDATHVHDHFMDAVEYQLEDPEVRDPCPRAGGDHSERPTGVRVDAETAVSKVTQVAETSVAAVKSEREREIHKSDNAFTLSRHHQRGEQATPNLNVEPERYRQEDIASETDFREAVGRVPKSWKQESWEGRHWDNPYLPPHAYHYRDGHQYDTAFNEPQYSNLHRSYLQGYETRIPANIYIHNNIPINQETTIAHRTDSRLPMATSMFSTPQSPQVPMMQPPIFMHQQVPMIAAPFTEDDHALRAQRLGEQFPHEPTPVMHHHRHHSVLPDRSTELSRLRWELEQQRRGAAAADARHRHDRDIAALNQRFELERGEVEITAARAERIREVEVNALGMKLDLDPTKQQEGGATALESRRRYRNGATAPGIKIADNYRTGHVSHGRTRSEEGRKETKNFPPSKDRNDDNSSDNTASDDIENLVRDWTNLYDEDSTIVRRAAAERDRSVGGATNIAPAPHTYRSVQDPCILENKGFFASIEARKPPDQMMTFARDIATQKSVTEAVSSQATTRSAD</sequence>
<name>A0A074X5Z8_AURPU</name>
<protein>
    <recommendedName>
        <fullName evidence="3">Azaphilone pigments biosynthesis cluster protein L N-terminal domain-containing protein</fullName>
    </recommendedName>
</protein>
<feature type="compositionally biased region" description="Basic and acidic residues" evidence="1">
    <location>
        <begin position="319"/>
        <end position="328"/>
    </location>
</feature>
<dbReference type="HOGENOM" id="CLU_332870_0_0_1"/>
<dbReference type="EMBL" id="KL585009">
    <property type="protein sequence ID" value="KEQ79159.1"/>
    <property type="molecule type" value="Genomic_DNA"/>
</dbReference>
<feature type="region of interest" description="Disordered" evidence="1">
    <location>
        <begin position="365"/>
        <end position="386"/>
    </location>
</feature>
<feature type="compositionally biased region" description="Basic and acidic residues" evidence="1">
    <location>
        <begin position="367"/>
        <end position="386"/>
    </location>
</feature>
<dbReference type="GO" id="GO:0006355">
    <property type="term" value="P:regulation of DNA-templated transcription"/>
    <property type="evidence" value="ECO:0007669"/>
    <property type="project" value="InterPro"/>
</dbReference>
<feature type="signal peptide" evidence="2">
    <location>
        <begin position="1"/>
        <end position="23"/>
    </location>
</feature>
<dbReference type="PANTHER" id="PTHR36167">
    <property type="entry name" value="C2H2 FINGER DOMAIN TRANSCRIPTION FACTOR (EUROFUNG)-RELATED"/>
    <property type="match status" value="1"/>
</dbReference>
<feature type="compositionally biased region" description="Basic and acidic residues" evidence="1">
    <location>
        <begin position="731"/>
        <end position="752"/>
    </location>
</feature>
<evidence type="ECO:0000256" key="1">
    <source>
        <dbReference type="SAM" id="MobiDB-lite"/>
    </source>
</evidence>
<keyword evidence="2" id="KW-0732">Signal</keyword>
<proteinExistence type="predicted"/>
<feature type="region of interest" description="Disordered" evidence="1">
    <location>
        <begin position="314"/>
        <end position="345"/>
    </location>
</feature>
<dbReference type="PANTHER" id="PTHR36167:SF4">
    <property type="entry name" value="FUNGAL N-TERMINAL DOMAIN-CONTAINING PROTEIN"/>
    <property type="match status" value="1"/>
</dbReference>
<feature type="domain" description="Azaphilone pigments biosynthesis cluster protein L N-terminal" evidence="3">
    <location>
        <begin position="3"/>
        <end position="164"/>
    </location>
</feature>
<accession>A0A074X5Z8</accession>
<dbReference type="Pfam" id="PF17111">
    <property type="entry name" value="PigL_N"/>
    <property type="match status" value="1"/>
</dbReference>
<feature type="region of interest" description="Disordered" evidence="1">
    <location>
        <begin position="687"/>
        <end position="763"/>
    </location>
</feature>
<feature type="chain" id="PRO_5001703510" description="Azaphilone pigments biosynthesis cluster protein L N-terminal domain-containing protein" evidence="2">
    <location>
        <begin position="24"/>
        <end position="859"/>
    </location>
</feature>
<dbReference type="Proteomes" id="UP000030706">
    <property type="component" value="Unassembled WGS sequence"/>
</dbReference>
<organism evidence="4 5">
    <name type="scientific">Aureobasidium pullulans EXF-150</name>
    <dbReference type="NCBI Taxonomy" id="1043002"/>
    <lineage>
        <taxon>Eukaryota</taxon>
        <taxon>Fungi</taxon>
        <taxon>Dikarya</taxon>
        <taxon>Ascomycota</taxon>
        <taxon>Pezizomycotina</taxon>
        <taxon>Dothideomycetes</taxon>
        <taxon>Dothideomycetidae</taxon>
        <taxon>Dothideales</taxon>
        <taxon>Saccotheciaceae</taxon>
        <taxon>Aureobasidium</taxon>
    </lineage>
</organism>
<dbReference type="InterPro" id="IPR039327">
    <property type="entry name" value="CON7-like"/>
</dbReference>
<evidence type="ECO:0000256" key="2">
    <source>
        <dbReference type="SAM" id="SignalP"/>
    </source>
</evidence>
<evidence type="ECO:0000259" key="3">
    <source>
        <dbReference type="Pfam" id="PF17111"/>
    </source>
</evidence>
<dbReference type="STRING" id="1043002.A0A074X5Z8"/>
<keyword evidence="5" id="KW-1185">Reference proteome</keyword>
<evidence type="ECO:0000313" key="5">
    <source>
        <dbReference type="Proteomes" id="UP000030706"/>
    </source>
</evidence>
<dbReference type="AlphaFoldDB" id="A0A074X5Z8"/>
<dbReference type="GeneID" id="40746587"/>
<dbReference type="InterPro" id="IPR031348">
    <property type="entry name" value="PigL_N"/>
</dbReference>
<reference evidence="4 5" key="1">
    <citation type="journal article" date="2014" name="BMC Genomics">
        <title>Genome sequencing of four Aureobasidium pullulans varieties: biotechnological potential, stress tolerance, and description of new species.</title>
        <authorList>
            <person name="Gostin Ar C."/>
            <person name="Ohm R.A."/>
            <person name="Kogej T."/>
            <person name="Sonjak S."/>
            <person name="Turk M."/>
            <person name="Zajc J."/>
            <person name="Zalar P."/>
            <person name="Grube M."/>
            <person name="Sun H."/>
            <person name="Han J."/>
            <person name="Sharma A."/>
            <person name="Chiniquy J."/>
            <person name="Ngan C.Y."/>
            <person name="Lipzen A."/>
            <person name="Barry K."/>
            <person name="Grigoriev I.V."/>
            <person name="Gunde-Cimerman N."/>
        </authorList>
    </citation>
    <scope>NUCLEOTIDE SEQUENCE [LARGE SCALE GENOMIC DNA]</scope>
    <source>
        <strain evidence="4 5">EXF-150</strain>
    </source>
</reference>
<gene>
    <name evidence="4" type="ORF">M438DRAFT_340073</name>
</gene>
<evidence type="ECO:0000313" key="4">
    <source>
        <dbReference type="EMBL" id="KEQ79159.1"/>
    </source>
</evidence>
<dbReference type="OrthoDB" id="5431013at2759"/>
<dbReference type="RefSeq" id="XP_029755346.1">
    <property type="nucleotide sequence ID" value="XM_029904281.1"/>
</dbReference>